<keyword evidence="2" id="KW-1185">Reference proteome</keyword>
<dbReference type="Proteomes" id="UP000588491">
    <property type="component" value="Unassembled WGS sequence"/>
</dbReference>
<dbReference type="EMBL" id="JABBPK010000001">
    <property type="protein sequence ID" value="NMO77972.1"/>
    <property type="molecule type" value="Genomic_DNA"/>
</dbReference>
<reference evidence="1 2" key="1">
    <citation type="submission" date="2020-04" db="EMBL/GenBank/DDBJ databases">
        <title>Bacillus sp. UniB3 isolated from commercial digestive syrup.</title>
        <authorList>
            <person name="Thorat V."/>
            <person name="Kirdat K."/>
            <person name="Tiwarekar B."/>
            <person name="Yadav A."/>
        </authorList>
    </citation>
    <scope>NUCLEOTIDE SEQUENCE [LARGE SCALE GENOMIC DNA]</scope>
    <source>
        <strain evidence="1 2">UniB3</strain>
    </source>
</reference>
<gene>
    <name evidence="1" type="ORF">HHU08_13345</name>
</gene>
<evidence type="ECO:0000313" key="2">
    <source>
        <dbReference type="Proteomes" id="UP000588491"/>
    </source>
</evidence>
<dbReference type="RefSeq" id="WP_016203644.1">
    <property type="nucleotide sequence ID" value="NZ_JABBPK010000001.1"/>
</dbReference>
<comment type="caution">
    <text evidence="1">The sequence shown here is derived from an EMBL/GenBank/DDBJ whole genome shotgun (WGS) entry which is preliminary data.</text>
</comment>
<dbReference type="AlphaFoldDB" id="A0A7Y0PMD3"/>
<organism evidence="1 2">
    <name type="scientific">Niallia alba</name>
    <dbReference type="NCBI Taxonomy" id="2729105"/>
    <lineage>
        <taxon>Bacteria</taxon>
        <taxon>Bacillati</taxon>
        <taxon>Bacillota</taxon>
        <taxon>Bacilli</taxon>
        <taxon>Bacillales</taxon>
        <taxon>Bacillaceae</taxon>
        <taxon>Niallia</taxon>
    </lineage>
</organism>
<evidence type="ECO:0000313" key="1">
    <source>
        <dbReference type="EMBL" id="NMO77972.1"/>
    </source>
</evidence>
<accession>A0A7Y0PMD3</accession>
<proteinExistence type="predicted"/>
<sequence length="145" mass="16871">MSSTKINIAPVENTYIRLILAIENMDKEKLVDLGDSYLLKLNKKNKSGNELHFSMLFNKKLMNKVARSTNPTVNITKNKNLISLEITIMLDLTEPTKEDNYYWIKKEFATTPAFEISYKMNEEYFDKKVLQHLNKQDASEESTEV</sequence>
<name>A0A7Y0PMD3_9BACI</name>
<protein>
    <submittedName>
        <fullName evidence="1">Uncharacterized protein</fullName>
    </submittedName>
</protein>